<keyword evidence="1" id="KW-0812">Transmembrane</keyword>
<sequence>MWTPEFERFVAPATRRPQIWRILVGLLVILVCWIISTVGAFLALGLMIGFGEMEAWMSRFVAGSSPTGTLLTLFTFTGMALGTIAAGYIHGRKAASLIGRRQLMPFVVGAGAVVAVNLLGALIPTSLAVVENTPRDVFLTFLPLALIGLLLQTGAEELAFRGYLQTQLAARFRSPIVWMVLPSVLFGALHFQPGQFGANTFYVVGIITVVGLIAADLTRVTGGLGAAWGLHFANNCAGLLIVGSEGPLGGLALYRLTTSPDDPTLGPLMLLDMGFLLLAWALIRFWWSRQTHAT</sequence>
<reference evidence="3 4" key="1">
    <citation type="submission" date="2016-10" db="EMBL/GenBank/DDBJ databases">
        <authorList>
            <person name="de Groot N.N."/>
        </authorList>
    </citation>
    <scope>NUCLEOTIDE SEQUENCE [LARGE SCALE GENOMIC DNA]</scope>
    <source>
        <strain evidence="3 4">DSM 19073</strain>
    </source>
</reference>
<evidence type="ECO:0000259" key="2">
    <source>
        <dbReference type="Pfam" id="PF02517"/>
    </source>
</evidence>
<feature type="transmembrane region" description="Helical" evidence="1">
    <location>
        <begin position="264"/>
        <end position="287"/>
    </location>
</feature>
<feature type="transmembrane region" description="Helical" evidence="1">
    <location>
        <begin position="224"/>
        <end position="244"/>
    </location>
</feature>
<dbReference type="GO" id="GO:0004175">
    <property type="term" value="F:endopeptidase activity"/>
    <property type="evidence" value="ECO:0007669"/>
    <property type="project" value="UniProtKB-ARBA"/>
</dbReference>
<feature type="transmembrane region" description="Helical" evidence="1">
    <location>
        <begin position="199"/>
        <end position="217"/>
    </location>
</feature>
<dbReference type="Proteomes" id="UP000199110">
    <property type="component" value="Unassembled WGS sequence"/>
</dbReference>
<dbReference type="EMBL" id="FORA01000007">
    <property type="protein sequence ID" value="SFJ77665.1"/>
    <property type="molecule type" value="Genomic_DNA"/>
</dbReference>
<dbReference type="GO" id="GO:0080120">
    <property type="term" value="P:CAAX-box protein maturation"/>
    <property type="evidence" value="ECO:0007669"/>
    <property type="project" value="UniProtKB-ARBA"/>
</dbReference>
<dbReference type="AlphaFoldDB" id="A0A1I3U434"/>
<keyword evidence="1" id="KW-1133">Transmembrane helix</keyword>
<evidence type="ECO:0000313" key="4">
    <source>
        <dbReference type="Proteomes" id="UP000199110"/>
    </source>
</evidence>
<organism evidence="3 4">
    <name type="scientific">Jannaschia pohangensis</name>
    <dbReference type="NCBI Taxonomy" id="390807"/>
    <lineage>
        <taxon>Bacteria</taxon>
        <taxon>Pseudomonadati</taxon>
        <taxon>Pseudomonadota</taxon>
        <taxon>Alphaproteobacteria</taxon>
        <taxon>Rhodobacterales</taxon>
        <taxon>Roseobacteraceae</taxon>
        <taxon>Jannaschia</taxon>
    </lineage>
</organism>
<feature type="transmembrane region" description="Helical" evidence="1">
    <location>
        <begin position="70"/>
        <end position="91"/>
    </location>
</feature>
<dbReference type="InterPro" id="IPR003675">
    <property type="entry name" value="Rce1/LyrA-like_dom"/>
</dbReference>
<proteinExistence type="predicted"/>
<feature type="domain" description="CAAX prenyl protease 2/Lysostaphin resistance protein A-like" evidence="2">
    <location>
        <begin position="140"/>
        <end position="236"/>
    </location>
</feature>
<protein>
    <recommendedName>
        <fullName evidence="2">CAAX prenyl protease 2/Lysostaphin resistance protein A-like domain-containing protein</fullName>
    </recommendedName>
</protein>
<keyword evidence="4" id="KW-1185">Reference proteome</keyword>
<name>A0A1I3U434_9RHOB</name>
<feature type="transmembrane region" description="Helical" evidence="1">
    <location>
        <begin position="137"/>
        <end position="155"/>
    </location>
</feature>
<evidence type="ECO:0000256" key="1">
    <source>
        <dbReference type="SAM" id="Phobius"/>
    </source>
</evidence>
<feature type="transmembrane region" description="Helical" evidence="1">
    <location>
        <begin position="22"/>
        <end position="50"/>
    </location>
</feature>
<evidence type="ECO:0000313" key="3">
    <source>
        <dbReference type="EMBL" id="SFJ77665.1"/>
    </source>
</evidence>
<dbReference type="STRING" id="390807.SAMN04488095_3616"/>
<dbReference type="Pfam" id="PF02517">
    <property type="entry name" value="Rce1-like"/>
    <property type="match status" value="1"/>
</dbReference>
<feature type="transmembrane region" description="Helical" evidence="1">
    <location>
        <begin position="176"/>
        <end position="193"/>
    </location>
</feature>
<dbReference type="OrthoDB" id="7171777at2"/>
<feature type="transmembrane region" description="Helical" evidence="1">
    <location>
        <begin position="103"/>
        <end position="125"/>
    </location>
</feature>
<dbReference type="RefSeq" id="WP_092784353.1">
    <property type="nucleotide sequence ID" value="NZ_FORA01000007.1"/>
</dbReference>
<accession>A0A1I3U434</accession>
<keyword evidence="1" id="KW-0472">Membrane</keyword>
<gene>
    <name evidence="3" type="ORF">SAMN04488095_3616</name>
</gene>